<dbReference type="Gene3D" id="3.90.550.20">
    <property type="match status" value="1"/>
</dbReference>
<reference evidence="3" key="1">
    <citation type="submission" date="2014-12" db="EMBL/GenBank/DDBJ databases">
        <title>Genome Sequence of Valsa Canker Pathogens Uncovers a Specific Adaption of Colonization on Woody Bark.</title>
        <authorList>
            <person name="Yin Z."/>
            <person name="Liu H."/>
            <person name="Gao X."/>
            <person name="Li Z."/>
            <person name="Song N."/>
            <person name="Ke X."/>
            <person name="Dai Q."/>
            <person name="Wu Y."/>
            <person name="Sun Y."/>
            <person name="Xu J.-R."/>
            <person name="Kang Z.K."/>
            <person name="Wang L."/>
            <person name="Huang L."/>
        </authorList>
    </citation>
    <scope>NUCLEOTIDE SEQUENCE [LARGE SCALE GENOMIC DNA]</scope>
    <source>
        <strain evidence="3">SXYL134</strain>
    </source>
</reference>
<comment type="similarity">
    <text evidence="1">Belongs to the glycosyltransferase 32 family.</text>
</comment>
<sequence>MVNPQQPTPPEELVGIPKKIWYKLGPKGLNDDTRKWTETCITQNPQYHAEFLTDQSADNFVSKRFADRPDIVDTFMALTVPILKADLLRYLILYAEGGVWFDLDVSCEGIPIDDWIPEQFRQDANLVVGWEFDAGYHFEFDRQFTTWTVLAKKGVGHLMAVVNDIVRTIGELAEAHGVPIAGLKVDMVGDIVDLTGPRRFEQNVIESLERSLNKTDGWNEYYEILEPKMVGDVVILPGHCGLVQSEVSGQVAKRRQERDSVFSHHSPDYQFGFTRVDTAFSYIHNYSHHGRRSSYAGHFGTSNFVFFKSGVVSKERQVRSGKRPRFK</sequence>
<dbReference type="OrthoDB" id="409543at2759"/>
<name>A0A194UZY7_CYTMA</name>
<dbReference type="Pfam" id="PF04488">
    <property type="entry name" value="Gly_transf_sug"/>
    <property type="match status" value="1"/>
</dbReference>
<dbReference type="InterPro" id="IPR007577">
    <property type="entry name" value="GlycoTrfase_DXD_sugar-bd_CS"/>
</dbReference>
<dbReference type="InterPro" id="IPR029044">
    <property type="entry name" value="Nucleotide-diphossugar_trans"/>
</dbReference>
<evidence type="ECO:0000313" key="2">
    <source>
        <dbReference type="EMBL" id="KUI57223.1"/>
    </source>
</evidence>
<gene>
    <name evidence="2" type="ORF">VP1G_04543</name>
</gene>
<dbReference type="GO" id="GO:0000136">
    <property type="term" value="C:mannan polymerase complex"/>
    <property type="evidence" value="ECO:0007669"/>
    <property type="project" value="TreeGrafter"/>
</dbReference>
<dbReference type="PANTHER" id="PTHR31834">
    <property type="entry name" value="INITIATION-SPECIFIC ALPHA-1,6-MANNOSYLTRANSFERASE"/>
    <property type="match status" value="1"/>
</dbReference>
<dbReference type="SUPFAM" id="SSF53448">
    <property type="entry name" value="Nucleotide-diphospho-sugar transferases"/>
    <property type="match status" value="1"/>
</dbReference>
<protein>
    <submittedName>
        <fullName evidence="2">Initiation-specific alpha-1,6-mannosyltransferase</fullName>
    </submittedName>
</protein>
<dbReference type="GO" id="GO:0006487">
    <property type="term" value="P:protein N-linked glycosylation"/>
    <property type="evidence" value="ECO:0007669"/>
    <property type="project" value="TreeGrafter"/>
</dbReference>
<dbReference type="STRING" id="694573.A0A194UZY7"/>
<evidence type="ECO:0000313" key="3">
    <source>
        <dbReference type="Proteomes" id="UP000078576"/>
    </source>
</evidence>
<dbReference type="EMBL" id="KN714697">
    <property type="protein sequence ID" value="KUI57223.1"/>
    <property type="molecule type" value="Genomic_DNA"/>
</dbReference>
<evidence type="ECO:0000256" key="1">
    <source>
        <dbReference type="ARBA" id="ARBA00009003"/>
    </source>
</evidence>
<dbReference type="AlphaFoldDB" id="A0A194UZY7"/>
<dbReference type="PANTHER" id="PTHR31834:SF8">
    <property type="entry name" value="TRANSFERASE, PUTATIVE (AFU_ORTHOLOGUE AFUA_6G14040)-RELATED"/>
    <property type="match status" value="1"/>
</dbReference>
<dbReference type="InterPro" id="IPR039367">
    <property type="entry name" value="Och1-like"/>
</dbReference>
<accession>A0A194UZY7</accession>
<proteinExistence type="inferred from homology"/>
<organism evidence="2 3">
    <name type="scientific">Cytospora mali</name>
    <name type="common">Apple Valsa canker fungus</name>
    <name type="synonym">Valsa mali</name>
    <dbReference type="NCBI Taxonomy" id="578113"/>
    <lineage>
        <taxon>Eukaryota</taxon>
        <taxon>Fungi</taxon>
        <taxon>Dikarya</taxon>
        <taxon>Ascomycota</taxon>
        <taxon>Pezizomycotina</taxon>
        <taxon>Sordariomycetes</taxon>
        <taxon>Sordariomycetidae</taxon>
        <taxon>Diaporthales</taxon>
        <taxon>Cytosporaceae</taxon>
        <taxon>Cytospora</taxon>
    </lineage>
</organism>
<keyword evidence="3" id="KW-1185">Reference proteome</keyword>
<dbReference type="GO" id="GO:0000009">
    <property type="term" value="F:alpha-1,6-mannosyltransferase activity"/>
    <property type="evidence" value="ECO:0007669"/>
    <property type="project" value="InterPro"/>
</dbReference>
<dbReference type="Proteomes" id="UP000078576">
    <property type="component" value="Unassembled WGS sequence"/>
</dbReference>